<gene>
    <name evidence="3" type="ORF">WB403_30415</name>
</gene>
<proteinExistence type="predicted"/>
<feature type="domain" description="HTH cro/C1-type" evidence="2">
    <location>
        <begin position="23"/>
        <end position="74"/>
    </location>
</feature>
<dbReference type="Gene3D" id="1.10.260.40">
    <property type="entry name" value="lambda repressor-like DNA-binding domains"/>
    <property type="match status" value="1"/>
</dbReference>
<keyword evidence="4" id="KW-1185">Reference proteome</keyword>
<dbReference type="PROSITE" id="PS50943">
    <property type="entry name" value="HTH_CROC1"/>
    <property type="match status" value="1"/>
</dbReference>
<dbReference type="InterPro" id="IPR010982">
    <property type="entry name" value="Lambda_DNA-bd_dom_sf"/>
</dbReference>
<protein>
    <submittedName>
        <fullName evidence="3">Helix-turn-helix transcriptional regulator</fullName>
    </submittedName>
</protein>
<evidence type="ECO:0000313" key="4">
    <source>
        <dbReference type="Proteomes" id="UP001365781"/>
    </source>
</evidence>
<comment type="caution">
    <text evidence="3">The sequence shown here is derived from an EMBL/GenBank/DDBJ whole genome shotgun (WGS) entry which is preliminary data.</text>
</comment>
<dbReference type="Proteomes" id="UP001365781">
    <property type="component" value="Unassembled WGS sequence"/>
</dbReference>
<evidence type="ECO:0000313" key="3">
    <source>
        <dbReference type="EMBL" id="MEI5613469.1"/>
    </source>
</evidence>
<dbReference type="EMBL" id="JBBAYM010000023">
    <property type="protein sequence ID" value="MEI5613469.1"/>
    <property type="molecule type" value="Genomic_DNA"/>
</dbReference>
<feature type="region of interest" description="Disordered" evidence="1">
    <location>
        <begin position="76"/>
        <end position="101"/>
    </location>
</feature>
<dbReference type="CDD" id="cd00093">
    <property type="entry name" value="HTH_XRE"/>
    <property type="match status" value="1"/>
</dbReference>
<sequence length="101" mass="10723">MRKRKRRPRGAPLDHAPEGVTFARESAGQTKRALAETLGISEQLMCDIEAGRRNASPDLLDRMATALECPLVVLQAKPPGSGSAPTRLEPAPPADVKSPAA</sequence>
<organism evidence="3 4">
    <name type="scientific">Streptomyces brasiliscabiei</name>
    <dbReference type="NCBI Taxonomy" id="2736302"/>
    <lineage>
        <taxon>Bacteria</taxon>
        <taxon>Bacillati</taxon>
        <taxon>Actinomycetota</taxon>
        <taxon>Actinomycetes</taxon>
        <taxon>Kitasatosporales</taxon>
        <taxon>Streptomycetaceae</taxon>
        <taxon>Streptomyces</taxon>
    </lineage>
</organism>
<name>A0ABU8GJU4_9ACTN</name>
<evidence type="ECO:0000256" key="1">
    <source>
        <dbReference type="SAM" id="MobiDB-lite"/>
    </source>
</evidence>
<dbReference type="RefSeq" id="WP_336558918.1">
    <property type="nucleotide sequence ID" value="NZ_JBBAYM010000023.1"/>
</dbReference>
<dbReference type="InterPro" id="IPR001387">
    <property type="entry name" value="Cro/C1-type_HTH"/>
</dbReference>
<reference evidence="3 4" key="1">
    <citation type="submission" date="2024-03" db="EMBL/GenBank/DDBJ databases">
        <title>First Report of Pectobacterium brasiliscabiei causing potato scab in china.</title>
        <authorList>
            <person name="Handique U."/>
        </authorList>
    </citation>
    <scope>NUCLEOTIDE SEQUENCE [LARGE SCALE GENOMIC DNA]</scope>
    <source>
        <strain evidence="3 4">ZRIMU1503</strain>
    </source>
</reference>
<dbReference type="SUPFAM" id="SSF47413">
    <property type="entry name" value="lambda repressor-like DNA-binding domains"/>
    <property type="match status" value="1"/>
</dbReference>
<dbReference type="Pfam" id="PF13560">
    <property type="entry name" value="HTH_31"/>
    <property type="match status" value="1"/>
</dbReference>
<evidence type="ECO:0000259" key="2">
    <source>
        <dbReference type="PROSITE" id="PS50943"/>
    </source>
</evidence>
<accession>A0ABU8GJU4</accession>
<dbReference type="SMART" id="SM00530">
    <property type="entry name" value="HTH_XRE"/>
    <property type="match status" value="1"/>
</dbReference>